<comment type="subcellular location">
    <subcellularLocation>
        <location evidence="1 7">Cell membrane</location>
        <topology evidence="1 7">Multi-pass membrane protein</topology>
    </subcellularLocation>
</comment>
<evidence type="ECO:0000256" key="6">
    <source>
        <dbReference type="ARBA" id="ARBA00023136"/>
    </source>
</evidence>
<dbReference type="PANTHER" id="PTHR30151:SF0">
    <property type="entry name" value="ABC TRANSPORTER PERMEASE PROTEIN MJ0413-RELATED"/>
    <property type="match status" value="1"/>
</dbReference>
<evidence type="ECO:0000256" key="7">
    <source>
        <dbReference type="RuleBase" id="RU363032"/>
    </source>
</evidence>
<keyword evidence="4 7" id="KW-0812">Transmembrane</keyword>
<dbReference type="PANTHER" id="PTHR30151">
    <property type="entry name" value="ALKANE SULFONATE ABC TRANSPORTER-RELATED, MEMBRANE SUBUNIT"/>
    <property type="match status" value="1"/>
</dbReference>
<dbReference type="RefSeq" id="WP_218102914.1">
    <property type="nucleotide sequence ID" value="NZ_CAJVCE010000035.1"/>
</dbReference>
<keyword evidence="2 7" id="KW-0813">Transport</keyword>
<evidence type="ECO:0000256" key="4">
    <source>
        <dbReference type="ARBA" id="ARBA00022692"/>
    </source>
</evidence>
<reference evidence="9 10" key="1">
    <citation type="submission" date="2021-06" db="EMBL/GenBank/DDBJ databases">
        <authorList>
            <person name="Criscuolo A."/>
        </authorList>
    </citation>
    <scope>NUCLEOTIDE SEQUENCE [LARGE SCALE GENOMIC DNA]</scope>
    <source>
        <strain evidence="10">CIP 111802</strain>
    </source>
</reference>
<keyword evidence="3" id="KW-1003">Cell membrane</keyword>
<evidence type="ECO:0000256" key="2">
    <source>
        <dbReference type="ARBA" id="ARBA00022448"/>
    </source>
</evidence>
<feature type="transmembrane region" description="Helical" evidence="7">
    <location>
        <begin position="171"/>
        <end position="190"/>
    </location>
</feature>
<dbReference type="InterPro" id="IPR000515">
    <property type="entry name" value="MetI-like"/>
</dbReference>
<dbReference type="EMBL" id="CAJVCE010000035">
    <property type="protein sequence ID" value="CAG7657482.1"/>
    <property type="molecule type" value="Genomic_DNA"/>
</dbReference>
<evidence type="ECO:0000259" key="8">
    <source>
        <dbReference type="PROSITE" id="PS50928"/>
    </source>
</evidence>
<feature type="transmembrane region" description="Helical" evidence="7">
    <location>
        <begin position="77"/>
        <end position="100"/>
    </location>
</feature>
<comment type="caution">
    <text evidence="9">The sequence shown here is derived from an EMBL/GenBank/DDBJ whole genome shotgun (WGS) entry which is preliminary data.</text>
</comment>
<dbReference type="Proteomes" id="UP000730618">
    <property type="component" value="Unassembled WGS sequence"/>
</dbReference>
<feature type="transmembrane region" description="Helical" evidence="7">
    <location>
        <begin position="12"/>
        <end position="31"/>
    </location>
</feature>
<evidence type="ECO:0000256" key="5">
    <source>
        <dbReference type="ARBA" id="ARBA00022989"/>
    </source>
</evidence>
<feature type="domain" description="ABC transmembrane type-1" evidence="8">
    <location>
        <begin position="65"/>
        <end position="245"/>
    </location>
</feature>
<accession>A0ABM8VTC7</accession>
<dbReference type="PROSITE" id="PS50928">
    <property type="entry name" value="ABC_TM1"/>
    <property type="match status" value="1"/>
</dbReference>
<feature type="transmembrane region" description="Helical" evidence="7">
    <location>
        <begin position="222"/>
        <end position="241"/>
    </location>
</feature>
<evidence type="ECO:0000256" key="3">
    <source>
        <dbReference type="ARBA" id="ARBA00022475"/>
    </source>
</evidence>
<proteinExistence type="inferred from homology"/>
<protein>
    <submittedName>
        <fullName evidence="9">Aliphatic sulfonates transport permease protein SsuC</fullName>
    </submittedName>
</protein>
<keyword evidence="5 7" id="KW-1133">Transmembrane helix</keyword>
<name>A0ABM8VTC7_9BACL</name>
<evidence type="ECO:0000313" key="10">
    <source>
        <dbReference type="Proteomes" id="UP000730618"/>
    </source>
</evidence>
<evidence type="ECO:0000256" key="1">
    <source>
        <dbReference type="ARBA" id="ARBA00004651"/>
    </source>
</evidence>
<evidence type="ECO:0000313" key="9">
    <source>
        <dbReference type="EMBL" id="CAG7657482.1"/>
    </source>
</evidence>
<gene>
    <name evidence="9" type="primary">ssuC_3</name>
    <name evidence="9" type="ORF">PAECIP111802_06740</name>
</gene>
<comment type="similarity">
    <text evidence="7">Belongs to the binding-protein-dependent transport system permease family.</text>
</comment>
<feature type="transmembrane region" description="Helical" evidence="7">
    <location>
        <begin position="120"/>
        <end position="150"/>
    </location>
</feature>
<keyword evidence="6 7" id="KW-0472">Membrane</keyword>
<dbReference type="CDD" id="cd06261">
    <property type="entry name" value="TM_PBP2"/>
    <property type="match status" value="1"/>
</dbReference>
<sequence length="262" mass="28829">MNKPLVRIKHVRTILNTAVSMIILVAVWQAVVRFGDYNESLLPSPLSVWNAVWKLIVDGTLWTHLQVSLLRFAAGYVSASVAAIILGLILGRIPVLWGFIDPLVQVIRPVSPIAWSPFIVLWFGIGNAPAIVIIFLAAFFPVLLSTVTAVRKMDMTYLKVAQNLEVSRYHLFSKIILPAIFPFIASGLHIAVGTSWIFLVSGEMVGAQSGLGYMIVDARNQLRLDFVLAGIIFIGLCGLLLDRLIGLLENGINKQWGIVKDS</sequence>
<dbReference type="Pfam" id="PF00528">
    <property type="entry name" value="BPD_transp_1"/>
    <property type="match status" value="1"/>
</dbReference>
<keyword evidence="10" id="KW-1185">Reference proteome</keyword>
<organism evidence="9 10">
    <name type="scientific">Paenibacillus allorhizosphaerae</name>
    <dbReference type="NCBI Taxonomy" id="2849866"/>
    <lineage>
        <taxon>Bacteria</taxon>
        <taxon>Bacillati</taxon>
        <taxon>Bacillota</taxon>
        <taxon>Bacilli</taxon>
        <taxon>Bacillales</taxon>
        <taxon>Paenibacillaceae</taxon>
        <taxon>Paenibacillus</taxon>
    </lineage>
</organism>